<keyword evidence="2" id="KW-1185">Reference proteome</keyword>
<evidence type="ECO:0000313" key="2">
    <source>
        <dbReference type="Proteomes" id="UP000067626"/>
    </source>
</evidence>
<dbReference type="RefSeq" id="WP_050431023.1">
    <property type="nucleotide sequence ID" value="NZ_CP012159.1"/>
</dbReference>
<dbReference type="InterPro" id="IPR025460">
    <property type="entry name" value="DUF4280"/>
</dbReference>
<evidence type="ECO:0000313" key="1">
    <source>
        <dbReference type="EMBL" id="AKT38842.1"/>
    </source>
</evidence>
<name>A0A0K1EDT2_CHOCO</name>
<dbReference type="EMBL" id="CP012159">
    <property type="protein sequence ID" value="AKT38842.1"/>
    <property type="molecule type" value="Genomic_DNA"/>
</dbReference>
<reference evidence="1 2" key="1">
    <citation type="submission" date="2015-07" db="EMBL/GenBank/DDBJ databases">
        <title>Genome analysis of myxobacterium Chondromyces crocatus Cm c5 reveals a high potential for natural compound synthesis and the genetic basis for the loss of fruiting body formation.</title>
        <authorList>
            <person name="Zaburannyi N."/>
            <person name="Bunk B."/>
            <person name="Maier J."/>
            <person name="Overmann J."/>
            <person name="Mueller R."/>
        </authorList>
    </citation>
    <scope>NUCLEOTIDE SEQUENCE [LARGE SCALE GENOMIC DNA]</scope>
    <source>
        <strain evidence="1 2">Cm c5</strain>
    </source>
</reference>
<proteinExistence type="predicted"/>
<dbReference type="OrthoDB" id="4825649at2"/>
<organism evidence="1 2">
    <name type="scientific">Chondromyces crocatus</name>
    <dbReference type="NCBI Taxonomy" id="52"/>
    <lineage>
        <taxon>Bacteria</taxon>
        <taxon>Pseudomonadati</taxon>
        <taxon>Myxococcota</taxon>
        <taxon>Polyangia</taxon>
        <taxon>Polyangiales</taxon>
        <taxon>Polyangiaceae</taxon>
        <taxon>Chondromyces</taxon>
    </lineage>
</organism>
<dbReference type="STRING" id="52.CMC5_029880"/>
<dbReference type="PATRIC" id="fig|52.7.peg.3288"/>
<dbReference type="Proteomes" id="UP000067626">
    <property type="component" value="Chromosome"/>
</dbReference>
<sequence length="128" mass="13159">MPCLVVHGARLRCSQGTSQATLTVLPSSEARGDEQPAATVMDHKPLLNVATFGMCQTQANPQVASATAAAQGVLTPMPCVPLVTAPWSPGASFVKVGQHAALTADSTCTCQWTGTVEVVDPGSVIEVE</sequence>
<gene>
    <name evidence="1" type="ORF">CMC5_029880</name>
</gene>
<dbReference type="KEGG" id="ccro:CMC5_029880"/>
<protein>
    <recommendedName>
        <fullName evidence="3">DUF4280 domain-containing protein</fullName>
    </recommendedName>
</protein>
<accession>A0A0K1EDT2</accession>
<evidence type="ECO:0008006" key="3">
    <source>
        <dbReference type="Google" id="ProtNLM"/>
    </source>
</evidence>
<dbReference type="AlphaFoldDB" id="A0A0K1EDT2"/>
<dbReference type="Pfam" id="PF14107">
    <property type="entry name" value="DUF4280"/>
    <property type="match status" value="1"/>
</dbReference>